<dbReference type="Proteomes" id="UP001360560">
    <property type="component" value="Unassembled WGS sequence"/>
</dbReference>
<keyword evidence="7" id="KW-0175">Coiled coil</keyword>
<proteinExistence type="inferred from homology"/>
<accession>A0AAV5QIY3</accession>
<sequence>MGGSQLKSLKATLKAKGLTGQTNVKKNGKNKKGPIESRRDTRQQIIQKIRDDFNPFEKKVTKNKYDIQEKKGKTQVARPGVSKQIGEDERKAAYEFQKSRKNKVGSLIDRRFGENNPALSMEEKMLERFTRERQKTSSKRSLFNLGDDDEDDEDDENGGFKLTHSGQSLGDSFQDSDLGLKDDSGKRLYHNEGEEVEEEEQPKRKKTKAEVMKEVIAKSKFYKHERQKKQAELENQVEELNEGFDDVMSELRSAAKQNSKNTNKFSGKSEQDKEYGQQFRKLTLERRAVPTERTKTDEEVQKEKTDNQKKLEAARAARMEGMDREEVIGDDLDDDQFWVQNSDDEEKEGKEVEDEDNAELENDNDDDDEQEEVSNTKKSYKNKSISSLVKCPETHEELLAIIDEPSKSADTVRMILGKYKANLAQGNKEKLAQFTKVVIEHILYLSDSDFAKKDYEKYVETQEQLIKIVKKLSPKFFVAITEACREHLTDIEARFAAHLENDNVDFLKVSDMMFYTLVGILFSTSDHYHLVVTPAIITACMTINQMKLDSAKKMFYGLFISNLMVRYQRIAKRYIPEVSAFLEQAMCVFAREIDVSVLTVPEIEFKLSLKDDITESDIKLAQEMSISQLNDDNIDANLMLVKTIQVIDENLDIWKGKTAFIEIIKPFNMLLSKLPIESDCALGTKAKNLTDRINNAKKFADHKPLLLQSHKPIAIATYAPKFEENYNPEKKSYDPDAGRQEISKLKAQIKKEKKITIKELRKDNKFVAREKIKETKTKYEEYHRKMVSIVNSINTIEGSERNQYEKERRIRKSKK</sequence>
<reference evidence="9 10" key="1">
    <citation type="journal article" date="2023" name="Elife">
        <title>Identification of key yeast species and microbe-microbe interactions impacting larval growth of Drosophila in the wild.</title>
        <authorList>
            <person name="Mure A."/>
            <person name="Sugiura Y."/>
            <person name="Maeda R."/>
            <person name="Honda K."/>
            <person name="Sakurai N."/>
            <person name="Takahashi Y."/>
            <person name="Watada M."/>
            <person name="Katoh T."/>
            <person name="Gotoh A."/>
            <person name="Gotoh Y."/>
            <person name="Taniguchi I."/>
            <person name="Nakamura K."/>
            <person name="Hayashi T."/>
            <person name="Katayama T."/>
            <person name="Uemura T."/>
            <person name="Hattori Y."/>
        </authorList>
    </citation>
    <scope>NUCLEOTIDE SEQUENCE [LARGE SCALE GENOMIC DNA]</scope>
    <source>
        <strain evidence="9 10">SC-9</strain>
    </source>
</reference>
<keyword evidence="4" id="KW-0698">rRNA processing</keyword>
<dbReference type="PANTHER" id="PTHR23183">
    <property type="entry name" value="NOP14"/>
    <property type="match status" value="1"/>
</dbReference>
<evidence type="ECO:0000256" key="3">
    <source>
        <dbReference type="ARBA" id="ARBA00022517"/>
    </source>
</evidence>
<protein>
    <submittedName>
        <fullName evidence="9">SnoRNA-binding rRNA-processing protein</fullName>
    </submittedName>
</protein>
<feature type="compositionally biased region" description="Basic and acidic residues" evidence="8">
    <location>
        <begin position="178"/>
        <end position="193"/>
    </location>
</feature>
<evidence type="ECO:0000313" key="10">
    <source>
        <dbReference type="Proteomes" id="UP001360560"/>
    </source>
</evidence>
<feature type="coiled-coil region" evidence="7">
    <location>
        <begin position="219"/>
        <end position="250"/>
    </location>
</feature>
<feature type="compositionally biased region" description="Acidic residues" evidence="8">
    <location>
        <begin position="146"/>
        <end position="157"/>
    </location>
</feature>
<keyword evidence="5" id="KW-0539">Nucleus</keyword>
<feature type="compositionally biased region" description="Basic and acidic residues" evidence="8">
    <location>
        <begin position="121"/>
        <end position="135"/>
    </location>
</feature>
<evidence type="ECO:0000256" key="8">
    <source>
        <dbReference type="SAM" id="MobiDB-lite"/>
    </source>
</evidence>
<comment type="similarity">
    <text evidence="2">Belongs to the NOP14 family.</text>
</comment>
<feature type="region of interest" description="Disordered" evidence="8">
    <location>
        <begin position="1"/>
        <end position="42"/>
    </location>
</feature>
<feature type="compositionally biased region" description="Acidic residues" evidence="8">
    <location>
        <begin position="328"/>
        <end position="372"/>
    </location>
</feature>
<gene>
    <name evidence="9" type="ORF">DASC09_019660</name>
</gene>
<dbReference type="GO" id="GO:0030692">
    <property type="term" value="C:Noc4p-Nop14p complex"/>
    <property type="evidence" value="ECO:0007669"/>
    <property type="project" value="TreeGrafter"/>
</dbReference>
<dbReference type="Pfam" id="PF04147">
    <property type="entry name" value="Nop14"/>
    <property type="match status" value="1"/>
</dbReference>
<feature type="compositionally biased region" description="Basic and acidic residues" evidence="8">
    <location>
        <begin position="282"/>
        <end position="327"/>
    </location>
</feature>
<dbReference type="InterPro" id="IPR007276">
    <property type="entry name" value="Nop14"/>
</dbReference>
<feature type="compositionally biased region" description="Polar residues" evidence="8">
    <location>
        <begin position="255"/>
        <end position="266"/>
    </location>
</feature>
<keyword evidence="10" id="KW-1185">Reference proteome</keyword>
<dbReference type="GeneID" id="90072620"/>
<dbReference type="GO" id="GO:0030490">
    <property type="term" value="P:maturation of SSU-rRNA"/>
    <property type="evidence" value="ECO:0007669"/>
    <property type="project" value="TreeGrafter"/>
</dbReference>
<feature type="region of interest" description="Disordered" evidence="8">
    <location>
        <begin position="254"/>
        <end position="379"/>
    </location>
</feature>
<evidence type="ECO:0000256" key="5">
    <source>
        <dbReference type="ARBA" id="ARBA00023242"/>
    </source>
</evidence>
<evidence type="ECO:0000313" key="9">
    <source>
        <dbReference type="EMBL" id="GMM34641.1"/>
    </source>
</evidence>
<evidence type="ECO:0000256" key="4">
    <source>
        <dbReference type="ARBA" id="ARBA00022552"/>
    </source>
</evidence>
<evidence type="ECO:0000256" key="7">
    <source>
        <dbReference type="SAM" id="Coils"/>
    </source>
</evidence>
<feature type="region of interest" description="Disordered" evidence="8">
    <location>
        <begin position="68"/>
        <end position="88"/>
    </location>
</feature>
<comment type="function">
    <text evidence="6">Involved in nucleolar processing of pre-18S ribosomal RNA. Has a role in the nuclear export of 40S pre-ribosomal subunit to the cytoplasm.</text>
</comment>
<dbReference type="EMBL" id="BTFZ01000003">
    <property type="protein sequence ID" value="GMM34641.1"/>
    <property type="molecule type" value="Genomic_DNA"/>
</dbReference>
<evidence type="ECO:0000256" key="2">
    <source>
        <dbReference type="ARBA" id="ARBA00007466"/>
    </source>
</evidence>
<feature type="compositionally biased region" description="Polar residues" evidence="8">
    <location>
        <begin position="164"/>
        <end position="175"/>
    </location>
</feature>
<evidence type="ECO:0000256" key="1">
    <source>
        <dbReference type="ARBA" id="ARBA00004604"/>
    </source>
</evidence>
<dbReference type="PANTHER" id="PTHR23183:SF0">
    <property type="entry name" value="NUCLEOLAR PROTEIN 14"/>
    <property type="match status" value="1"/>
</dbReference>
<feature type="compositionally biased region" description="Basic and acidic residues" evidence="8">
    <location>
        <begin position="33"/>
        <end position="42"/>
    </location>
</feature>
<dbReference type="AlphaFoldDB" id="A0AAV5QIY3"/>
<comment type="caution">
    <text evidence="9">The sequence shown here is derived from an EMBL/GenBank/DDBJ whole genome shotgun (WGS) entry which is preliminary data.</text>
</comment>
<feature type="region of interest" description="Disordered" evidence="8">
    <location>
        <begin position="107"/>
        <end position="210"/>
    </location>
</feature>
<evidence type="ECO:0000256" key="6">
    <source>
        <dbReference type="ARBA" id="ARBA00024695"/>
    </source>
</evidence>
<organism evidence="9 10">
    <name type="scientific">Saccharomycopsis crataegensis</name>
    <dbReference type="NCBI Taxonomy" id="43959"/>
    <lineage>
        <taxon>Eukaryota</taxon>
        <taxon>Fungi</taxon>
        <taxon>Dikarya</taxon>
        <taxon>Ascomycota</taxon>
        <taxon>Saccharomycotina</taxon>
        <taxon>Saccharomycetes</taxon>
        <taxon>Saccharomycopsidaceae</taxon>
        <taxon>Saccharomycopsis</taxon>
    </lineage>
</organism>
<name>A0AAV5QIY3_9ASCO</name>
<comment type="subcellular location">
    <subcellularLocation>
        <location evidence="1">Nucleus</location>
        <location evidence="1">Nucleolus</location>
    </subcellularLocation>
</comment>
<keyword evidence="3" id="KW-0690">Ribosome biogenesis</keyword>
<dbReference type="GO" id="GO:0032040">
    <property type="term" value="C:small-subunit processome"/>
    <property type="evidence" value="ECO:0007669"/>
    <property type="project" value="InterPro"/>
</dbReference>
<dbReference type="RefSeq" id="XP_064851641.1">
    <property type="nucleotide sequence ID" value="XM_064995569.1"/>
</dbReference>